<feature type="chain" id="PRO_5002428881" description="Lipoprotein" evidence="1">
    <location>
        <begin position="36"/>
        <end position="485"/>
    </location>
</feature>
<evidence type="ECO:0000256" key="1">
    <source>
        <dbReference type="SAM" id="SignalP"/>
    </source>
</evidence>
<evidence type="ECO:0000313" key="2">
    <source>
        <dbReference type="EMBL" id="GAO31309.1"/>
    </source>
</evidence>
<dbReference type="Proteomes" id="UP000032900">
    <property type="component" value="Unassembled WGS sequence"/>
</dbReference>
<evidence type="ECO:0008006" key="4">
    <source>
        <dbReference type="Google" id="ProtNLM"/>
    </source>
</evidence>
<name>A0A0E9M1D3_9BACT</name>
<sequence>MRNKKFFFGLKKSSRIYLSLLLSAFLMLLFTTCQKNDDNFFEERRVQGRISFLDVVDARALILGGDEGNLKSEGLTTGTPENSIFKITEDGVVQEITYWQIDTIYIETEDGMETKIDSVELTNTLYPVHIFNADDNHLIVCFDQVAEEATNGYFELEYLVRKSDGAVFELPLGYRPITRWSHFNQMFKNEESSVLIQTDEAGYIYFVGKNDIIKLSTQNPENVTFQQITTTEVSGEGVTNYRVNGSGHIIFNSEGISNPRVTKLRFSSGGLAYPNKNIIPFWLGFDNSFYYSYTPDYQPGVPSMPVVEKLTIENGQINYEKIGEVNHPDADLTYMGIGSFIFRMEAINKIVVMDFVDNMDQIGDVVAEVYNNDNQVKVFSMEELGITSINIGLCSDNYYYLAGLNGNQPVLLKVNPSVFPHSVEQLVPEGSYDIYKMAVTSDDYVMIHALRMSDGNHVISQISPTGVITQMEDIGTEVIQLVQIR</sequence>
<keyword evidence="1" id="KW-0732">Signal</keyword>
<dbReference type="OrthoDB" id="1496019at2"/>
<dbReference type="EMBL" id="BAZW01000044">
    <property type="protein sequence ID" value="GAO31309.1"/>
    <property type="molecule type" value="Genomic_DNA"/>
</dbReference>
<dbReference type="AlphaFoldDB" id="A0A0E9M1D3"/>
<gene>
    <name evidence="2" type="ORF">JCM15548_13658</name>
</gene>
<accession>A0A0E9M1D3</accession>
<proteinExistence type="predicted"/>
<comment type="caution">
    <text evidence="2">The sequence shown here is derived from an EMBL/GenBank/DDBJ whole genome shotgun (WGS) entry which is preliminary data.</text>
</comment>
<protein>
    <recommendedName>
        <fullName evidence="4">Lipoprotein</fullName>
    </recommendedName>
</protein>
<dbReference type="STRING" id="1236989.JCM15548_13658"/>
<evidence type="ECO:0000313" key="3">
    <source>
        <dbReference type="Proteomes" id="UP000032900"/>
    </source>
</evidence>
<keyword evidence="3" id="KW-1185">Reference proteome</keyword>
<organism evidence="2 3">
    <name type="scientific">Geofilum rubicundum JCM 15548</name>
    <dbReference type="NCBI Taxonomy" id="1236989"/>
    <lineage>
        <taxon>Bacteria</taxon>
        <taxon>Pseudomonadati</taxon>
        <taxon>Bacteroidota</taxon>
        <taxon>Bacteroidia</taxon>
        <taxon>Marinilabiliales</taxon>
        <taxon>Marinilabiliaceae</taxon>
        <taxon>Geofilum</taxon>
    </lineage>
</organism>
<feature type="signal peptide" evidence="1">
    <location>
        <begin position="1"/>
        <end position="35"/>
    </location>
</feature>
<reference evidence="2 3" key="1">
    <citation type="journal article" date="2015" name="Microbes Environ.">
        <title>Distribution and evolution of nitrogen fixation genes in the phylum bacteroidetes.</title>
        <authorList>
            <person name="Inoue J."/>
            <person name="Oshima K."/>
            <person name="Suda W."/>
            <person name="Sakamoto M."/>
            <person name="Iino T."/>
            <person name="Noda S."/>
            <person name="Hongoh Y."/>
            <person name="Hattori M."/>
            <person name="Ohkuma M."/>
        </authorList>
    </citation>
    <scope>NUCLEOTIDE SEQUENCE [LARGE SCALE GENOMIC DNA]</scope>
    <source>
        <strain evidence="2">JCM 15548</strain>
    </source>
</reference>